<evidence type="ECO:0000256" key="1">
    <source>
        <dbReference type="ARBA" id="ARBA00022612"/>
    </source>
</evidence>
<dbReference type="InterPro" id="IPR035421">
    <property type="entry name" value="Terminase_6C"/>
</dbReference>
<comment type="caution">
    <text evidence="3">The sequence shown here is derived from an EMBL/GenBank/DDBJ whole genome shotgun (WGS) entry which is preliminary data.</text>
</comment>
<dbReference type="STRING" id="1123501.Wenmar_01513"/>
<name>A0A0D0QFY0_9RHOB</name>
<dbReference type="eggNOG" id="COG5323">
    <property type="taxonomic scope" value="Bacteria"/>
</dbReference>
<dbReference type="Gene3D" id="3.30.420.240">
    <property type="match status" value="1"/>
</dbReference>
<accession>A0A0D0QFY0</accession>
<sequence length="371" mass="39968">MVEGPTPRAPGRARRVALVGETYDQTREVMVMGDSGLLACSPPDRRPDWIATRRLLVWPNGAVASLHSASEPESLRGPQFDAAWVDELAKWKKAKDTWEMLALAVRLGADPRICATTTPRSVPFLKALMARDSTVTTRAPTEANRANLADSYLAEVRAMFGDTRVARQELDGEYLDSVDGALWPWPLIERQRCAGVPQLTRVVVAVDPPASGHAGSDACGIVVAGAVTDGPALGWRAFVLEDATVEAASPQAWAEAAVAAYHRHGAARLVAEVNQGGAMVEAVVRGVDPLVSYRAVHAQRSKAMRAETVSALYERGQVFHAGGFPRLEEQMSLMTAQGFQGGGSPDRLDALVWALHELLLRPAGDPRMRAI</sequence>
<protein>
    <recommendedName>
        <fullName evidence="2">Terminase large subunit gp17-like C-terminal domain-containing protein</fullName>
    </recommendedName>
</protein>
<dbReference type="Proteomes" id="UP000035100">
    <property type="component" value="Unassembled WGS sequence"/>
</dbReference>
<reference evidence="3 4" key="1">
    <citation type="submission" date="2013-01" db="EMBL/GenBank/DDBJ databases">
        <authorList>
            <person name="Fiebig A."/>
            <person name="Goeker M."/>
            <person name="Klenk H.-P.P."/>
        </authorList>
    </citation>
    <scope>NUCLEOTIDE SEQUENCE [LARGE SCALE GENOMIC DNA]</scope>
    <source>
        <strain evidence="3 4">DSM 24838</strain>
    </source>
</reference>
<organism evidence="3 4">
    <name type="scientific">Wenxinia marina DSM 24838</name>
    <dbReference type="NCBI Taxonomy" id="1123501"/>
    <lineage>
        <taxon>Bacteria</taxon>
        <taxon>Pseudomonadati</taxon>
        <taxon>Pseudomonadota</taxon>
        <taxon>Alphaproteobacteria</taxon>
        <taxon>Rhodobacterales</taxon>
        <taxon>Roseobacteraceae</taxon>
        <taxon>Wenxinia</taxon>
    </lineage>
</organism>
<proteinExistence type="predicted"/>
<keyword evidence="1" id="KW-1188">Viral release from host cell</keyword>
<dbReference type="AlphaFoldDB" id="A0A0D0QFY0"/>
<evidence type="ECO:0000259" key="2">
    <source>
        <dbReference type="Pfam" id="PF17289"/>
    </source>
</evidence>
<evidence type="ECO:0000313" key="3">
    <source>
        <dbReference type="EMBL" id="KIQ69943.1"/>
    </source>
</evidence>
<dbReference type="InterPro" id="IPR027417">
    <property type="entry name" value="P-loop_NTPase"/>
</dbReference>
<evidence type="ECO:0000313" key="4">
    <source>
        <dbReference type="Proteomes" id="UP000035100"/>
    </source>
</evidence>
<gene>
    <name evidence="3" type="ORF">Wenmar_01513</name>
</gene>
<dbReference type="Pfam" id="PF17289">
    <property type="entry name" value="Terminase_6C"/>
    <property type="match status" value="1"/>
</dbReference>
<dbReference type="Pfam" id="PF03237">
    <property type="entry name" value="Terminase_6N"/>
    <property type="match status" value="1"/>
</dbReference>
<dbReference type="EMBL" id="AONG01000008">
    <property type="protein sequence ID" value="KIQ69943.1"/>
    <property type="molecule type" value="Genomic_DNA"/>
</dbReference>
<feature type="domain" description="Terminase large subunit gp17-like C-terminal" evidence="2">
    <location>
        <begin position="205"/>
        <end position="357"/>
    </location>
</feature>
<keyword evidence="4" id="KW-1185">Reference proteome</keyword>
<dbReference type="Gene3D" id="3.40.50.300">
    <property type="entry name" value="P-loop containing nucleotide triphosphate hydrolases"/>
    <property type="match status" value="1"/>
</dbReference>
<dbReference type="PATRIC" id="fig|1123501.6.peg.1602"/>